<comment type="caution">
    <text evidence="2">The sequence shown here is derived from an EMBL/GenBank/DDBJ whole genome shotgun (WGS) entry which is preliminary data.</text>
</comment>
<dbReference type="EMBL" id="ALPT02000004">
    <property type="protein sequence ID" value="KGA98832.1"/>
    <property type="molecule type" value="Genomic_DNA"/>
</dbReference>
<name>A0A094YZ61_ALKAL</name>
<evidence type="ECO:0000313" key="4">
    <source>
        <dbReference type="Proteomes" id="UP000002754"/>
    </source>
</evidence>
<evidence type="ECO:0000313" key="5">
    <source>
        <dbReference type="Proteomes" id="UP000297014"/>
    </source>
</evidence>
<keyword evidence="4" id="KW-1185">Reference proteome</keyword>
<dbReference type="PROSITE" id="PS51257">
    <property type="entry name" value="PROKAR_LIPOPROTEIN"/>
    <property type="match status" value="1"/>
</dbReference>
<evidence type="ECO:0000313" key="3">
    <source>
        <dbReference type="EMBL" id="THG90716.1"/>
    </source>
</evidence>
<dbReference type="OrthoDB" id="2900861at2"/>
<reference evidence="3 5" key="2">
    <citation type="submission" date="2014-01" db="EMBL/GenBank/DDBJ databases">
        <title>Draft genome sequencing of Bacillus alcalophilus CGMCC 1.3604.</title>
        <authorList>
            <person name="Yang J."/>
            <person name="Diao L."/>
            <person name="Yang S."/>
        </authorList>
    </citation>
    <scope>NUCLEOTIDE SEQUENCE [LARGE SCALE GENOMIC DNA]</scope>
    <source>
        <strain evidence="3 5">CGMCC 1.3604</strain>
    </source>
</reference>
<dbReference type="Pfam" id="PF22819">
    <property type="entry name" value="TcaA_5th"/>
    <property type="match status" value="1"/>
</dbReference>
<dbReference type="RefSeq" id="WP_003321077.1">
    <property type="nucleotide sequence ID" value="NZ_ALPT02000004.1"/>
</dbReference>
<evidence type="ECO:0000313" key="2">
    <source>
        <dbReference type="EMBL" id="KGA98832.1"/>
    </source>
</evidence>
<sequence length="153" mass="17850">MRKWLSLVVFVFLLVGCSDNRSDMEVVPVDNEEDFEAAAEFVENYKADMTKSVGNEGFDYLEDYLIPNNSYYHSLRRYVSDLEQSKTTKELVDFEVIEVLVGEESEYYVEANEKVALSYQNGEVEEVSRHIEFELVRSPEGTFRIVTIRQFKD</sequence>
<dbReference type="InterPro" id="IPR054528">
    <property type="entry name" value="TcaA_5th"/>
</dbReference>
<gene>
    <name evidence="3" type="ORF">AJ85_09095</name>
    <name evidence="2" type="ORF">BALCAV_0201785</name>
</gene>
<accession>A0A094YZ61</accession>
<proteinExistence type="predicted"/>
<protein>
    <recommendedName>
        <fullName evidence="1">TcaA protein NTF2-like domain-containing protein</fullName>
    </recommendedName>
</protein>
<organism evidence="2 4">
    <name type="scientific">Alkalihalobacillus alcalophilus ATCC 27647 = CGMCC 1.3604</name>
    <dbReference type="NCBI Taxonomy" id="1218173"/>
    <lineage>
        <taxon>Bacteria</taxon>
        <taxon>Bacillati</taxon>
        <taxon>Bacillota</taxon>
        <taxon>Bacilli</taxon>
        <taxon>Bacillales</taxon>
        <taxon>Bacillaceae</taxon>
        <taxon>Alkalihalobacillus</taxon>
    </lineage>
</organism>
<reference evidence="2 4" key="1">
    <citation type="journal article" date="2014" name="Genome Announc.">
        <title>Draft Genome Sequence of Bacillus alcalophilus AV1934, a Classic Alkaliphile Isolated from Human Feces in 1934.</title>
        <authorList>
            <person name="Attie O."/>
            <person name="Jayaprakash A."/>
            <person name="Shah H."/>
            <person name="Paulsen I.T."/>
            <person name="Morino M."/>
            <person name="Takahashi Y."/>
            <person name="Narumi I."/>
            <person name="Sachidanandam R."/>
            <person name="Satoh K."/>
            <person name="Ito M."/>
            <person name="Krulwich T.A."/>
        </authorList>
    </citation>
    <scope>NUCLEOTIDE SEQUENCE [LARGE SCALE GENOMIC DNA]</scope>
    <source>
        <strain evidence="2 4">AV1934</strain>
    </source>
</reference>
<dbReference type="Proteomes" id="UP000002754">
    <property type="component" value="Unassembled WGS sequence"/>
</dbReference>
<evidence type="ECO:0000259" key="1">
    <source>
        <dbReference type="Pfam" id="PF22819"/>
    </source>
</evidence>
<dbReference type="Proteomes" id="UP000297014">
    <property type="component" value="Unassembled WGS sequence"/>
</dbReference>
<feature type="domain" description="TcaA protein NTF2-like" evidence="1">
    <location>
        <begin position="36"/>
        <end position="148"/>
    </location>
</feature>
<dbReference type="EMBL" id="JALP01000123">
    <property type="protein sequence ID" value="THG90716.1"/>
    <property type="molecule type" value="Genomic_DNA"/>
</dbReference>
<dbReference type="eggNOG" id="ENOG5030D13">
    <property type="taxonomic scope" value="Bacteria"/>
</dbReference>
<dbReference type="AlphaFoldDB" id="A0A094YZ61"/>